<evidence type="ECO:0000256" key="2">
    <source>
        <dbReference type="ARBA" id="ARBA00022553"/>
    </source>
</evidence>
<proteinExistence type="predicted"/>
<dbReference type="PANTHER" id="PTHR15711:SF22">
    <property type="entry name" value="RAP-GAP DOMAIN-CONTAINING PROTEIN"/>
    <property type="match status" value="1"/>
</dbReference>
<sequence length="970" mass="107241">MFNRRGSVIAVVIGGSTQDVLPNTSGSLSGPSGVHQEHPSTASDPETHNRGAVDRPTPTAPGDWRPVYPRLVSHHDCITLASSWGLGQPPPWIEHRATGASQAQSPTEDDLGDGKSNDLLLSCPAFRNELGVEPVRRIALSRATRDMVVDVRSTETWHREHTAAEAHILEDVSNVYLGGRLCAARQPKCVIEPQDIGSYYYRHCFAGRQHVEYVGMTEDLGPVVVSVVKDLSEKSRLASVQPQTTNNGCASAQQQQGQQKDIKGPKQIVYRMIIRIGDLKTLRVAVPEEILPEPKEGAERSNRVLFRDLLEIVAPQLHFPALRPALQTQKFEELLTKIDEQPIYARYKVGVMLCADGQSTEEQMYNNEHSSPAFDEFLEFLGQRVRLKGFDQYKGGLDTKGDTTGTHSVYAEYESHELMFHVSTLLPYTPSNRQQLARKRHIGNDMVTVVFQEAGALPFSPLTVRSHFQHVFIVVRVANPCTENVSYSVAVCRCRDVPPFGPPIPRGATFNKCAYFHDWLITKIINAENAVHRSKKFAAMAARTRREALRDLVENHGGAHPNEGPARIASRLLGGSVKSKRERTNPLKATLLSPLRGAVSWLVDVHDFSMNQRVSCVLGLSYDALVLIERPSGTPIFITPTHSIIGWANTEMGLKIYYDHGDMLLMRCVASSESSDAELQTLLERLNNVSKGDEAREVVVRRGRHGESWGFHIQDEGVVTDVEMYHTAWKAGLRQGSRIVEIEGQSLSTLPMDRMCELLSPQSEADALRLLLIAPAADGSPRRGCEDPNCAAMKGAADYMLTPDAFARQPITYGDMLRLRARDLDTSPHSSPLSAEGCSFSFSGAPASASRHQQAGNVRSKNSLGAPSNSSTNASSIHDGLSQLLHAPKLNRAFSDEFLRLGRNQSQDGELTSITQECERLRGELSRARLSIDRLSLDNRQLDDALQAERQAHETTRSQLQLLQGEQTIL</sequence>
<dbReference type="Pfam" id="PF02145">
    <property type="entry name" value="Rap_GAP"/>
    <property type="match status" value="1"/>
</dbReference>
<feature type="compositionally biased region" description="Polar residues" evidence="5">
    <location>
        <begin position="238"/>
        <end position="252"/>
    </location>
</feature>
<dbReference type="Proteomes" id="UP001177023">
    <property type="component" value="Unassembled WGS sequence"/>
</dbReference>
<keyword evidence="1" id="KW-0343">GTPase activation</keyword>
<feature type="compositionally biased region" description="Polar residues" evidence="5">
    <location>
        <begin position="851"/>
        <end position="875"/>
    </location>
</feature>
<dbReference type="SUPFAM" id="SSF111347">
    <property type="entry name" value="Rap/Ran-GAP"/>
    <property type="match status" value="1"/>
</dbReference>
<dbReference type="SMART" id="SM00228">
    <property type="entry name" value="PDZ"/>
    <property type="match status" value="1"/>
</dbReference>
<feature type="region of interest" description="Disordered" evidence="5">
    <location>
        <begin position="238"/>
        <end position="260"/>
    </location>
</feature>
<evidence type="ECO:0000256" key="1">
    <source>
        <dbReference type="ARBA" id="ARBA00022468"/>
    </source>
</evidence>
<reference evidence="8" key="1">
    <citation type="submission" date="2023-06" db="EMBL/GenBank/DDBJ databases">
        <authorList>
            <person name="Delattre M."/>
        </authorList>
    </citation>
    <scope>NUCLEOTIDE SEQUENCE</scope>
    <source>
        <strain evidence="8">AF72</strain>
    </source>
</reference>
<dbReference type="Gene3D" id="3.40.50.11210">
    <property type="entry name" value="Rap/Ran-GAP"/>
    <property type="match status" value="1"/>
</dbReference>
<dbReference type="InterPro" id="IPR001478">
    <property type="entry name" value="PDZ"/>
</dbReference>
<dbReference type="InterPro" id="IPR050989">
    <property type="entry name" value="Rap1_Ran_GAP"/>
</dbReference>
<dbReference type="PROSITE" id="PS50106">
    <property type="entry name" value="PDZ"/>
    <property type="match status" value="1"/>
</dbReference>
<comment type="caution">
    <text evidence="8">The sequence shown here is derived from an EMBL/GenBank/DDBJ whole genome shotgun (WGS) entry which is preliminary data.</text>
</comment>
<organism evidence="8 9">
    <name type="scientific">Mesorhabditis spiculigera</name>
    <dbReference type="NCBI Taxonomy" id="96644"/>
    <lineage>
        <taxon>Eukaryota</taxon>
        <taxon>Metazoa</taxon>
        <taxon>Ecdysozoa</taxon>
        <taxon>Nematoda</taxon>
        <taxon>Chromadorea</taxon>
        <taxon>Rhabditida</taxon>
        <taxon>Rhabditina</taxon>
        <taxon>Rhabditomorpha</taxon>
        <taxon>Rhabditoidea</taxon>
        <taxon>Rhabditidae</taxon>
        <taxon>Mesorhabditinae</taxon>
        <taxon>Mesorhabditis</taxon>
    </lineage>
</organism>
<evidence type="ECO:0000256" key="3">
    <source>
        <dbReference type="ARBA" id="ARBA00023054"/>
    </source>
</evidence>
<dbReference type="GO" id="GO:0051056">
    <property type="term" value="P:regulation of small GTPase mediated signal transduction"/>
    <property type="evidence" value="ECO:0007669"/>
    <property type="project" value="InterPro"/>
</dbReference>
<evidence type="ECO:0000259" key="7">
    <source>
        <dbReference type="PROSITE" id="PS50106"/>
    </source>
</evidence>
<accession>A0AA36CGB0</accession>
<evidence type="ECO:0000256" key="5">
    <source>
        <dbReference type="SAM" id="MobiDB-lite"/>
    </source>
</evidence>
<dbReference type="GO" id="GO:0005737">
    <property type="term" value="C:cytoplasm"/>
    <property type="evidence" value="ECO:0007669"/>
    <property type="project" value="TreeGrafter"/>
</dbReference>
<gene>
    <name evidence="8" type="ORF">MSPICULIGERA_LOCUS7002</name>
</gene>
<keyword evidence="2" id="KW-0597">Phosphoprotein</keyword>
<dbReference type="GO" id="GO:0005096">
    <property type="term" value="F:GTPase activator activity"/>
    <property type="evidence" value="ECO:0007669"/>
    <property type="project" value="UniProtKB-KW"/>
</dbReference>
<dbReference type="FunFam" id="3.40.50.11210:FF:000002">
    <property type="entry name" value="Signal-induced proliferation-associated 1-like protein 1"/>
    <property type="match status" value="1"/>
</dbReference>
<feature type="coiled-coil region" evidence="4">
    <location>
        <begin position="918"/>
        <end position="952"/>
    </location>
</feature>
<dbReference type="EMBL" id="CATQJA010001747">
    <property type="protein sequence ID" value="CAJ0568484.1"/>
    <property type="molecule type" value="Genomic_DNA"/>
</dbReference>
<feature type="compositionally biased region" description="Polar residues" evidence="5">
    <location>
        <begin position="18"/>
        <end position="30"/>
    </location>
</feature>
<feature type="region of interest" description="Disordered" evidence="5">
    <location>
        <begin position="92"/>
        <end position="114"/>
    </location>
</feature>
<protein>
    <recommendedName>
        <fullName evidence="10">Rap-GAP domain-containing protein</fullName>
    </recommendedName>
</protein>
<feature type="domain" description="PDZ" evidence="7">
    <location>
        <begin position="697"/>
        <end position="774"/>
    </location>
</feature>
<name>A0AA36CGB0_9BILA</name>
<evidence type="ECO:0000313" key="8">
    <source>
        <dbReference type="EMBL" id="CAJ0568484.1"/>
    </source>
</evidence>
<evidence type="ECO:0000313" key="9">
    <source>
        <dbReference type="Proteomes" id="UP001177023"/>
    </source>
</evidence>
<dbReference type="InterPro" id="IPR036034">
    <property type="entry name" value="PDZ_sf"/>
</dbReference>
<dbReference type="PROSITE" id="PS50085">
    <property type="entry name" value="RAPGAP"/>
    <property type="match status" value="1"/>
</dbReference>
<evidence type="ECO:0000256" key="4">
    <source>
        <dbReference type="SAM" id="Coils"/>
    </source>
</evidence>
<feature type="non-terminal residue" evidence="8">
    <location>
        <position position="1"/>
    </location>
</feature>
<evidence type="ECO:0000259" key="6">
    <source>
        <dbReference type="PROSITE" id="PS50085"/>
    </source>
</evidence>
<dbReference type="SUPFAM" id="SSF50156">
    <property type="entry name" value="PDZ domain-like"/>
    <property type="match status" value="1"/>
</dbReference>
<dbReference type="PANTHER" id="PTHR15711">
    <property type="entry name" value="RAP GTPASE-ACTIVATING PROTEIN"/>
    <property type="match status" value="1"/>
</dbReference>
<keyword evidence="3 4" id="KW-0175">Coiled coil</keyword>
<dbReference type="Gene3D" id="2.30.42.10">
    <property type="match status" value="1"/>
</dbReference>
<dbReference type="AlphaFoldDB" id="A0AA36CGB0"/>
<feature type="domain" description="Rap-GAP" evidence="6">
    <location>
        <begin position="335"/>
        <end position="552"/>
    </location>
</feature>
<evidence type="ECO:0008006" key="10">
    <source>
        <dbReference type="Google" id="ProtNLM"/>
    </source>
</evidence>
<feature type="region of interest" description="Disordered" evidence="5">
    <location>
        <begin position="845"/>
        <end position="875"/>
    </location>
</feature>
<dbReference type="InterPro" id="IPR035974">
    <property type="entry name" value="Rap/Ran-GAP_sf"/>
</dbReference>
<feature type="region of interest" description="Disordered" evidence="5">
    <location>
        <begin position="18"/>
        <end position="64"/>
    </location>
</feature>
<keyword evidence="9" id="KW-1185">Reference proteome</keyword>
<dbReference type="InterPro" id="IPR000331">
    <property type="entry name" value="Rap/Ran_GAP_dom"/>
</dbReference>